<comment type="similarity">
    <text evidence="1">Belongs to the eukaryotic ribosomal protein eL8 family.</text>
</comment>
<dbReference type="InterPro" id="IPR050257">
    <property type="entry name" value="eL8/uL1-like"/>
</dbReference>
<accession>A0A481SXU6</accession>
<dbReference type="GO" id="GO:0003723">
    <property type="term" value="F:RNA binding"/>
    <property type="evidence" value="ECO:0007669"/>
    <property type="project" value="InterPro"/>
</dbReference>
<dbReference type="Pfam" id="PF01248">
    <property type="entry name" value="Ribosomal_L7Ae"/>
    <property type="match status" value="1"/>
</dbReference>
<dbReference type="EMBL" id="MH799384">
    <property type="protein sequence ID" value="QBH73543.1"/>
    <property type="molecule type" value="mRNA"/>
</dbReference>
<dbReference type="Gene3D" id="3.30.1330.30">
    <property type="match status" value="1"/>
</dbReference>
<dbReference type="InterPro" id="IPR004038">
    <property type="entry name" value="Ribosomal_eL8/eL30/eS12/Gad45"/>
</dbReference>
<evidence type="ECO:0000313" key="4">
    <source>
        <dbReference type="EMBL" id="QBH73543.1"/>
    </source>
</evidence>
<dbReference type="InterPro" id="IPR029064">
    <property type="entry name" value="Ribosomal_eL30-like_sf"/>
</dbReference>
<dbReference type="InterPro" id="IPR018492">
    <property type="entry name" value="Ribosomal_eL8/Nhp2"/>
</dbReference>
<dbReference type="SUPFAM" id="SSF55315">
    <property type="entry name" value="L30e-like"/>
    <property type="match status" value="1"/>
</dbReference>
<organism evidence="4">
    <name type="scientific">Isotomurus palustris</name>
    <dbReference type="NCBI Taxonomy" id="36144"/>
    <lineage>
        <taxon>Eukaryota</taxon>
        <taxon>Metazoa</taxon>
        <taxon>Ecdysozoa</taxon>
        <taxon>Arthropoda</taxon>
        <taxon>Hexapoda</taxon>
        <taxon>Collembola</taxon>
        <taxon>Entomobryomorpha</taxon>
        <taxon>Isotomoidea</taxon>
        <taxon>Isotomidae</taxon>
        <taxon>Isotominae</taxon>
        <taxon>Isotomurus</taxon>
    </lineage>
</organism>
<sequence length="148" mass="16180">MEADDSTAGAAMSYEDKALKASIIAKPMANKKLGKKIFKLIKKASKQKMHLRSGLKLVQTKIRKGETGLMILAGNPSPVEVMCHLPAVCEDKGIPYVYVPTGRDIGVAMGVKRCSLVVLIKSHEDYSDLYDDVVEEVKLLPIPPPVEM</sequence>
<feature type="domain" description="Ribosomal protein eL8/eL30/eS12/Gadd45" evidence="3">
    <location>
        <begin position="36"/>
        <end position="129"/>
    </location>
</feature>
<evidence type="ECO:0000256" key="1">
    <source>
        <dbReference type="ARBA" id="ARBA00007337"/>
    </source>
</evidence>
<protein>
    <submittedName>
        <fullName evidence="4">Putative NHP2 protein</fullName>
    </submittedName>
</protein>
<proteinExistence type="evidence at transcript level"/>
<name>A0A481SXU6_9HEXA</name>
<dbReference type="AlphaFoldDB" id="A0A481SXU6"/>
<dbReference type="GO" id="GO:1990904">
    <property type="term" value="C:ribonucleoprotein complex"/>
    <property type="evidence" value="ECO:0007669"/>
    <property type="project" value="UniProtKB-KW"/>
</dbReference>
<evidence type="ECO:0000259" key="3">
    <source>
        <dbReference type="Pfam" id="PF01248"/>
    </source>
</evidence>
<evidence type="ECO:0000256" key="2">
    <source>
        <dbReference type="ARBA" id="ARBA00023274"/>
    </source>
</evidence>
<dbReference type="PANTHER" id="PTHR23105">
    <property type="entry name" value="RIBOSOMAL PROTEIN L7AE FAMILY MEMBER"/>
    <property type="match status" value="1"/>
</dbReference>
<keyword evidence="2" id="KW-0687">Ribonucleoprotein</keyword>
<reference evidence="4" key="1">
    <citation type="journal article" date="2019" name="Sci. Rep.">
        <title>No signal of deleterious mutation accumulation in conserved gene sequences of extant asexual hexapods.</title>
        <authorList>
            <person name="Brandt A."/>
            <person name="Bast J."/>
            <person name="Scheu S."/>
            <person name="Meusemann K."/>
            <person name="Donath A."/>
            <person name="Schuette K."/>
            <person name="Machida R."/>
            <person name="Kraaijeveld K."/>
        </authorList>
    </citation>
    <scope>NUCLEOTIDE SEQUENCE</scope>
    <source>
        <strain evidence="4">OG15828</strain>
    </source>
</reference>
<dbReference type="PRINTS" id="PR00881">
    <property type="entry name" value="L7ARS6FAMILY"/>
</dbReference>